<dbReference type="Gene3D" id="3.10.580.10">
    <property type="entry name" value="CBS-domain"/>
    <property type="match status" value="2"/>
</dbReference>
<evidence type="ECO:0000259" key="4">
    <source>
        <dbReference type="PROSITE" id="PS51371"/>
    </source>
</evidence>
<organism evidence="5 6">
    <name type="scientific">Zingiber officinale</name>
    <name type="common">Ginger</name>
    <name type="synonym">Amomum zingiber</name>
    <dbReference type="NCBI Taxonomy" id="94328"/>
    <lineage>
        <taxon>Eukaryota</taxon>
        <taxon>Viridiplantae</taxon>
        <taxon>Streptophyta</taxon>
        <taxon>Embryophyta</taxon>
        <taxon>Tracheophyta</taxon>
        <taxon>Spermatophyta</taxon>
        <taxon>Magnoliopsida</taxon>
        <taxon>Liliopsida</taxon>
        <taxon>Zingiberales</taxon>
        <taxon>Zingiberaceae</taxon>
        <taxon>Zingiber</taxon>
    </lineage>
</organism>
<keyword evidence="1" id="KW-0677">Repeat</keyword>
<dbReference type="InterPro" id="IPR000644">
    <property type="entry name" value="CBS_dom"/>
</dbReference>
<dbReference type="InterPro" id="IPR050511">
    <property type="entry name" value="AMPK_gamma/SDS23_families"/>
</dbReference>
<dbReference type="Pfam" id="PF00571">
    <property type="entry name" value="CBS"/>
    <property type="match status" value="2"/>
</dbReference>
<keyword evidence="2 3" id="KW-0129">CBS domain</keyword>
<sequence length="477" mass="52905">MESPVAKSPRSPEAEIGHRLEDLWDVQEPQLSPSEKLNSCFQDLPVSSFPPAPSSEGSPFRHRTFLFSSLLFAPNPKLIVFAQRIIYMKKFSSFVFFLVIEISSDATLSAAVEILSKHKILSALVRNVDAPEDASWIDRYIGIVEFPGIAVWLLHQSEVSVLRMKAASAVTGFEVSELAEVTKIGGTDAASEDVAGVAAATGPANFVPEAVDSTGGGFFETLTSSDFYKNTMVKEIAGSFRWAPFLAIENSDSFLTMLLLLSKYRMKSLPVVDLGAGKIENIITQSAVVHMLAECVDLHWFENWGSKKLYELGLPAMKPKGLIKVSEHQPVLKAFQLMREKGIGGLPVVDQSGNKAIGNISIRDVQYLLTAPEIYNDYRSITAKNFLTAVRNHLVEHEEASPMLHGVIKCNRNDTLQDVILRLDTEKIHRIYVVDEEENLQGVITLRDIISKLVHEPHRYFGDFFDGFVPLPANSRV</sequence>
<evidence type="ECO:0000313" key="5">
    <source>
        <dbReference type="EMBL" id="KAG6510765.1"/>
    </source>
</evidence>
<dbReference type="EMBL" id="JACMSC010000008">
    <property type="protein sequence ID" value="KAG6510765.1"/>
    <property type="molecule type" value="Genomic_DNA"/>
</dbReference>
<proteinExistence type="predicted"/>
<reference evidence="5 6" key="1">
    <citation type="submission" date="2020-08" db="EMBL/GenBank/DDBJ databases">
        <title>Plant Genome Project.</title>
        <authorList>
            <person name="Zhang R.-G."/>
        </authorList>
    </citation>
    <scope>NUCLEOTIDE SEQUENCE [LARGE SCALE GENOMIC DNA]</scope>
    <source>
        <tissue evidence="5">Rhizome</tissue>
    </source>
</reference>
<feature type="domain" description="CBS" evidence="4">
    <location>
        <begin position="403"/>
        <end position="461"/>
    </location>
</feature>
<dbReference type="InterPro" id="IPR046342">
    <property type="entry name" value="CBS_dom_sf"/>
</dbReference>
<keyword evidence="6" id="KW-1185">Reference proteome</keyword>
<dbReference type="CDD" id="cd02205">
    <property type="entry name" value="CBS_pair_SF"/>
    <property type="match status" value="1"/>
</dbReference>
<dbReference type="PANTHER" id="PTHR13780:SF36">
    <property type="entry name" value="CBS DOMAIN-CONTAINING PROTEIN"/>
    <property type="match status" value="1"/>
</dbReference>
<evidence type="ECO:0000256" key="3">
    <source>
        <dbReference type="PROSITE-ProRule" id="PRU00703"/>
    </source>
</evidence>
<comment type="caution">
    <text evidence="5">The sequence shown here is derived from an EMBL/GenBank/DDBJ whole genome shotgun (WGS) entry which is preliminary data.</text>
</comment>
<gene>
    <name evidence="5" type="ORF">ZIOFF_028801</name>
</gene>
<accession>A0A8J5H780</accession>
<dbReference type="Proteomes" id="UP000734854">
    <property type="component" value="Unassembled WGS sequence"/>
</dbReference>
<dbReference type="SMART" id="SM00116">
    <property type="entry name" value="CBS"/>
    <property type="match status" value="3"/>
</dbReference>
<dbReference type="PANTHER" id="PTHR13780">
    <property type="entry name" value="AMP-ACTIVATED PROTEIN KINASE, GAMMA REGULATORY SUBUNIT"/>
    <property type="match status" value="1"/>
</dbReference>
<protein>
    <recommendedName>
        <fullName evidence="4">CBS domain-containing protein</fullName>
    </recommendedName>
</protein>
<dbReference type="PROSITE" id="PS51371">
    <property type="entry name" value="CBS"/>
    <property type="match status" value="2"/>
</dbReference>
<feature type="domain" description="CBS" evidence="4">
    <location>
        <begin position="317"/>
        <end position="378"/>
    </location>
</feature>
<name>A0A8J5H780_ZINOF</name>
<evidence type="ECO:0000256" key="1">
    <source>
        <dbReference type="ARBA" id="ARBA00022737"/>
    </source>
</evidence>
<dbReference type="AlphaFoldDB" id="A0A8J5H780"/>
<evidence type="ECO:0000313" key="6">
    <source>
        <dbReference type="Proteomes" id="UP000734854"/>
    </source>
</evidence>
<dbReference type="SUPFAM" id="SSF54631">
    <property type="entry name" value="CBS-domain pair"/>
    <property type="match status" value="2"/>
</dbReference>
<evidence type="ECO:0000256" key="2">
    <source>
        <dbReference type="ARBA" id="ARBA00023122"/>
    </source>
</evidence>